<dbReference type="GO" id="GO:0003677">
    <property type="term" value="F:DNA binding"/>
    <property type="evidence" value="ECO:0007669"/>
    <property type="project" value="UniProtKB-UniRule"/>
</dbReference>
<dbReference type="SUPFAM" id="SSF48498">
    <property type="entry name" value="Tetracyclin repressor-like, C-terminal domain"/>
    <property type="match status" value="1"/>
</dbReference>
<dbReference type="PANTHER" id="PTHR43479:SF11">
    <property type="entry name" value="ACREF_ENVCD OPERON REPRESSOR-RELATED"/>
    <property type="match status" value="1"/>
</dbReference>
<dbReference type="AlphaFoldDB" id="A0A921FWU6"/>
<accession>A0A921FWU6</accession>
<evidence type="ECO:0000256" key="2">
    <source>
        <dbReference type="PROSITE-ProRule" id="PRU00335"/>
    </source>
</evidence>
<comment type="caution">
    <text evidence="4">The sequence shown here is derived from an EMBL/GenBank/DDBJ whole genome shotgun (WGS) entry which is preliminary data.</text>
</comment>
<reference evidence="4" key="2">
    <citation type="submission" date="2021-09" db="EMBL/GenBank/DDBJ databases">
        <authorList>
            <person name="Gilroy R."/>
        </authorList>
    </citation>
    <scope>NUCLEOTIDE SEQUENCE</scope>
    <source>
        <strain evidence="4">CHK171-7178</strain>
    </source>
</reference>
<dbReference type="InterPro" id="IPR041490">
    <property type="entry name" value="KstR2_TetR_C"/>
</dbReference>
<dbReference type="InterPro" id="IPR023772">
    <property type="entry name" value="DNA-bd_HTH_TetR-type_CS"/>
</dbReference>
<dbReference type="Pfam" id="PF00440">
    <property type="entry name" value="TetR_N"/>
    <property type="match status" value="1"/>
</dbReference>
<reference evidence="4" key="1">
    <citation type="journal article" date="2021" name="PeerJ">
        <title>Extensive microbial diversity within the chicken gut microbiome revealed by metagenomics and culture.</title>
        <authorList>
            <person name="Gilroy R."/>
            <person name="Ravi A."/>
            <person name="Getino M."/>
            <person name="Pursley I."/>
            <person name="Horton D.L."/>
            <person name="Alikhan N.F."/>
            <person name="Baker D."/>
            <person name="Gharbi K."/>
            <person name="Hall N."/>
            <person name="Watson M."/>
            <person name="Adriaenssens E.M."/>
            <person name="Foster-Nyarko E."/>
            <person name="Jarju S."/>
            <person name="Secka A."/>
            <person name="Antonio M."/>
            <person name="Oren A."/>
            <person name="Chaudhuri R.R."/>
            <person name="La Ragione R."/>
            <person name="Hildebrand F."/>
            <person name="Pallen M.J."/>
        </authorList>
    </citation>
    <scope>NUCLEOTIDE SEQUENCE</scope>
    <source>
        <strain evidence="4">CHK171-7178</strain>
    </source>
</reference>
<dbReference type="InterPro" id="IPR009057">
    <property type="entry name" value="Homeodomain-like_sf"/>
</dbReference>
<evidence type="ECO:0000313" key="5">
    <source>
        <dbReference type="Proteomes" id="UP000698173"/>
    </source>
</evidence>
<dbReference type="Gene3D" id="1.10.10.60">
    <property type="entry name" value="Homeodomain-like"/>
    <property type="match status" value="1"/>
</dbReference>
<dbReference type="InterPro" id="IPR036271">
    <property type="entry name" value="Tet_transcr_reg_TetR-rel_C_sf"/>
</dbReference>
<dbReference type="PROSITE" id="PS01081">
    <property type="entry name" value="HTH_TETR_1"/>
    <property type="match status" value="1"/>
</dbReference>
<dbReference type="Gene3D" id="1.10.357.10">
    <property type="entry name" value="Tetracycline Repressor, domain 2"/>
    <property type="match status" value="1"/>
</dbReference>
<dbReference type="PROSITE" id="PS50977">
    <property type="entry name" value="HTH_TETR_2"/>
    <property type="match status" value="1"/>
</dbReference>
<evidence type="ECO:0000256" key="1">
    <source>
        <dbReference type="ARBA" id="ARBA00023125"/>
    </source>
</evidence>
<keyword evidence="1 2" id="KW-0238">DNA-binding</keyword>
<evidence type="ECO:0000313" key="4">
    <source>
        <dbReference type="EMBL" id="HJF31248.1"/>
    </source>
</evidence>
<dbReference type="EMBL" id="DYWT01000092">
    <property type="protein sequence ID" value="HJF31248.1"/>
    <property type="molecule type" value="Genomic_DNA"/>
</dbReference>
<dbReference type="Pfam" id="PF17932">
    <property type="entry name" value="TetR_C_24"/>
    <property type="match status" value="1"/>
</dbReference>
<dbReference type="InterPro" id="IPR050624">
    <property type="entry name" value="HTH-type_Tx_Regulator"/>
</dbReference>
<evidence type="ECO:0000259" key="3">
    <source>
        <dbReference type="PROSITE" id="PS50977"/>
    </source>
</evidence>
<dbReference type="PANTHER" id="PTHR43479">
    <property type="entry name" value="ACREF/ENVCD OPERON REPRESSOR-RELATED"/>
    <property type="match status" value="1"/>
</dbReference>
<gene>
    <name evidence="4" type="ORF">K8V56_05645</name>
</gene>
<dbReference type="InterPro" id="IPR001647">
    <property type="entry name" value="HTH_TetR"/>
</dbReference>
<dbReference type="PRINTS" id="PR00455">
    <property type="entry name" value="HTHTETR"/>
</dbReference>
<sequence>MKEELTRQSIQLFERKGFSSTSVQDIVDSLGVTKGTFYYYFTSKETLLMDIHLSYIDDLLSRQQKVLNSNASCGKQLAEIVEMLINDIQTQGSNVRVYFREMRHLSEENSRVIKDKRRLFHLTIEQIIKEGIEKKEFRENLKPKMTTFAILGVTNWSYEWFDPSGNISSKELATMYMDFILHGIDIGGMNDECE</sequence>
<feature type="domain" description="HTH tetR-type" evidence="3">
    <location>
        <begin position="1"/>
        <end position="59"/>
    </location>
</feature>
<dbReference type="Proteomes" id="UP000698173">
    <property type="component" value="Unassembled WGS sequence"/>
</dbReference>
<name>A0A921FWU6_SPOPS</name>
<organism evidence="4 5">
    <name type="scientific">Sporosarcina psychrophila</name>
    <name type="common">Bacillus psychrophilus</name>
    <dbReference type="NCBI Taxonomy" id="1476"/>
    <lineage>
        <taxon>Bacteria</taxon>
        <taxon>Bacillati</taxon>
        <taxon>Bacillota</taxon>
        <taxon>Bacilli</taxon>
        <taxon>Bacillales</taxon>
        <taxon>Caryophanaceae</taxon>
        <taxon>Sporosarcina</taxon>
    </lineage>
</organism>
<proteinExistence type="predicted"/>
<dbReference type="SUPFAM" id="SSF46689">
    <property type="entry name" value="Homeodomain-like"/>
    <property type="match status" value="1"/>
</dbReference>
<feature type="DNA-binding region" description="H-T-H motif" evidence="2">
    <location>
        <begin position="22"/>
        <end position="41"/>
    </location>
</feature>
<protein>
    <submittedName>
        <fullName evidence="4">TetR/AcrR family transcriptional regulator</fullName>
    </submittedName>
</protein>